<evidence type="ECO:0000313" key="3">
    <source>
        <dbReference type="Proteomes" id="UP001501845"/>
    </source>
</evidence>
<evidence type="ECO:0000313" key="2">
    <source>
        <dbReference type="EMBL" id="GAA4136827.1"/>
    </source>
</evidence>
<comment type="caution">
    <text evidence="2">The sequence shown here is derived from an EMBL/GenBank/DDBJ whole genome shotgun (WGS) entry which is preliminary data.</text>
</comment>
<keyword evidence="1" id="KW-1133">Transmembrane helix</keyword>
<dbReference type="RefSeq" id="WP_346156702.1">
    <property type="nucleotide sequence ID" value="NZ_BAABBU010000015.1"/>
</dbReference>
<keyword evidence="1" id="KW-0472">Membrane</keyword>
<feature type="transmembrane region" description="Helical" evidence="1">
    <location>
        <begin position="33"/>
        <end position="57"/>
    </location>
</feature>
<organism evidence="2 3">
    <name type="scientific">Streptomyces tunisiensis</name>
    <dbReference type="NCBI Taxonomy" id="948699"/>
    <lineage>
        <taxon>Bacteria</taxon>
        <taxon>Bacillati</taxon>
        <taxon>Actinomycetota</taxon>
        <taxon>Actinomycetes</taxon>
        <taxon>Kitasatosporales</taxon>
        <taxon>Streptomycetaceae</taxon>
        <taxon>Streptomyces</taxon>
    </lineage>
</organism>
<dbReference type="Proteomes" id="UP001501845">
    <property type="component" value="Unassembled WGS sequence"/>
</dbReference>
<name>A0ABP7YJ13_9ACTN</name>
<protein>
    <submittedName>
        <fullName evidence="2">Uncharacterized protein</fullName>
    </submittedName>
</protein>
<keyword evidence="1" id="KW-0812">Transmembrane</keyword>
<evidence type="ECO:0000256" key="1">
    <source>
        <dbReference type="SAM" id="Phobius"/>
    </source>
</evidence>
<sequence>MPLVPWTEAAACTSATPGAAIMAYAAYAFLNQVGVITVVICNQFGVITAVICGYTGFGIARMRPVPRGRGAAAGPGLTP</sequence>
<gene>
    <name evidence="2" type="ORF">GCM10022285_32190</name>
</gene>
<accession>A0ABP7YJ13</accession>
<proteinExistence type="predicted"/>
<dbReference type="EMBL" id="BAABBU010000015">
    <property type="protein sequence ID" value="GAA4136827.1"/>
    <property type="molecule type" value="Genomic_DNA"/>
</dbReference>
<keyword evidence="3" id="KW-1185">Reference proteome</keyword>
<reference evidence="3" key="1">
    <citation type="journal article" date="2019" name="Int. J. Syst. Evol. Microbiol.">
        <title>The Global Catalogue of Microorganisms (GCM) 10K type strain sequencing project: providing services to taxonomists for standard genome sequencing and annotation.</title>
        <authorList>
            <consortium name="The Broad Institute Genomics Platform"/>
            <consortium name="The Broad Institute Genome Sequencing Center for Infectious Disease"/>
            <person name="Wu L."/>
            <person name="Ma J."/>
        </authorList>
    </citation>
    <scope>NUCLEOTIDE SEQUENCE [LARGE SCALE GENOMIC DNA]</scope>
    <source>
        <strain evidence="3">JCM 17589</strain>
    </source>
</reference>